<dbReference type="Pfam" id="PF07457">
    <property type="entry name" value="DUF1516"/>
    <property type="match status" value="1"/>
</dbReference>
<dbReference type="InterPro" id="IPR010899">
    <property type="entry name" value="UPF0344"/>
</dbReference>
<dbReference type="AlphaFoldDB" id="A0A6A8DSJ3"/>
<accession>A0A6A8DSJ3</accession>
<keyword evidence="4 5" id="KW-0472">Membrane</keyword>
<name>A0A6A8DSJ3_9BACI</name>
<evidence type="ECO:0000313" key="7">
    <source>
        <dbReference type="Proteomes" id="UP000799092"/>
    </source>
</evidence>
<organism evidence="6 7">
    <name type="scientific">Aquibacillus halophilus</name>
    <dbReference type="NCBI Taxonomy" id="930132"/>
    <lineage>
        <taxon>Bacteria</taxon>
        <taxon>Bacillati</taxon>
        <taxon>Bacillota</taxon>
        <taxon>Bacilli</taxon>
        <taxon>Bacillales</taxon>
        <taxon>Bacillaceae</taxon>
        <taxon>Aquibacillus</taxon>
    </lineage>
</organism>
<keyword evidence="1 5" id="KW-1003">Cell membrane</keyword>
<feature type="transmembrane region" description="Helical" evidence="5">
    <location>
        <begin position="65"/>
        <end position="83"/>
    </location>
</feature>
<comment type="caution">
    <text evidence="6">The sequence shown here is derived from an EMBL/GenBank/DDBJ whole genome shotgun (WGS) entry which is preliminary data.</text>
</comment>
<dbReference type="HAMAP" id="MF_01536">
    <property type="entry name" value="UPF0344"/>
    <property type="match status" value="1"/>
</dbReference>
<evidence type="ECO:0000313" key="6">
    <source>
        <dbReference type="EMBL" id="MRH44192.1"/>
    </source>
</evidence>
<proteinExistence type="inferred from homology"/>
<reference evidence="6" key="1">
    <citation type="submission" date="2019-11" db="EMBL/GenBank/DDBJ databases">
        <authorList>
            <person name="Li J."/>
        </authorList>
    </citation>
    <scope>NUCLEOTIDE SEQUENCE</scope>
    <source>
        <strain evidence="6">B6B</strain>
    </source>
</reference>
<gene>
    <name evidence="6" type="ORF">GH741_16235</name>
</gene>
<feature type="transmembrane region" description="Helical" evidence="5">
    <location>
        <begin position="95"/>
        <end position="114"/>
    </location>
</feature>
<dbReference type="EMBL" id="WJNG01000014">
    <property type="protein sequence ID" value="MRH44192.1"/>
    <property type="molecule type" value="Genomic_DNA"/>
</dbReference>
<sequence>MTHLHITSWALALILFVLALVFYKQGKKAGKILHMVLRLDYLLILYSGGDLLMEYLNSGTMLGEVLVKSFAGLWLIAILEMILVKTKKDKPTKSFWIQLVIALVIVLVLGFGRLPMGV</sequence>
<dbReference type="RefSeq" id="WP_153737801.1">
    <property type="nucleotide sequence ID" value="NZ_WJNG01000014.1"/>
</dbReference>
<dbReference type="Proteomes" id="UP000799092">
    <property type="component" value="Unassembled WGS sequence"/>
</dbReference>
<evidence type="ECO:0000256" key="5">
    <source>
        <dbReference type="HAMAP-Rule" id="MF_01536"/>
    </source>
</evidence>
<dbReference type="GO" id="GO:0005886">
    <property type="term" value="C:plasma membrane"/>
    <property type="evidence" value="ECO:0007669"/>
    <property type="project" value="UniProtKB-SubCell"/>
</dbReference>
<evidence type="ECO:0000256" key="1">
    <source>
        <dbReference type="ARBA" id="ARBA00022475"/>
    </source>
</evidence>
<keyword evidence="3 5" id="KW-1133">Transmembrane helix</keyword>
<evidence type="ECO:0000256" key="4">
    <source>
        <dbReference type="ARBA" id="ARBA00023136"/>
    </source>
</evidence>
<protein>
    <recommendedName>
        <fullName evidence="5">UPF0344 protein GH741_16235</fullName>
    </recommendedName>
</protein>
<comment type="caution">
    <text evidence="5">Lacks conserved residue(s) required for the propagation of feature annotation.</text>
</comment>
<keyword evidence="7" id="KW-1185">Reference proteome</keyword>
<comment type="subcellular location">
    <subcellularLocation>
        <location evidence="5">Cell membrane</location>
        <topology evidence="5">Multi-pass membrane protein</topology>
    </subcellularLocation>
</comment>
<dbReference type="OrthoDB" id="2365314at2"/>
<feature type="transmembrane region" description="Helical" evidence="5">
    <location>
        <begin position="6"/>
        <end position="23"/>
    </location>
</feature>
<evidence type="ECO:0000256" key="2">
    <source>
        <dbReference type="ARBA" id="ARBA00022692"/>
    </source>
</evidence>
<comment type="similarity">
    <text evidence="5">Belongs to the UPF0344 family.</text>
</comment>
<evidence type="ECO:0000256" key="3">
    <source>
        <dbReference type="ARBA" id="ARBA00022989"/>
    </source>
</evidence>
<keyword evidence="2 5" id="KW-0812">Transmembrane</keyword>